<dbReference type="Pfam" id="PF13519">
    <property type="entry name" value="VWA_2"/>
    <property type="match status" value="1"/>
</dbReference>
<evidence type="ECO:0000313" key="3">
    <source>
        <dbReference type="EMBL" id="RZU40314.1"/>
    </source>
</evidence>
<organism evidence="3 4">
    <name type="scientific">Edaphobacter modestus</name>
    <dbReference type="NCBI Taxonomy" id="388466"/>
    <lineage>
        <taxon>Bacteria</taxon>
        <taxon>Pseudomonadati</taxon>
        <taxon>Acidobacteriota</taxon>
        <taxon>Terriglobia</taxon>
        <taxon>Terriglobales</taxon>
        <taxon>Acidobacteriaceae</taxon>
        <taxon>Edaphobacter</taxon>
    </lineage>
</organism>
<dbReference type="InterPro" id="IPR036465">
    <property type="entry name" value="vWFA_dom_sf"/>
</dbReference>
<protein>
    <submittedName>
        <fullName evidence="3">Ca-activated chloride channel family protein</fullName>
    </submittedName>
</protein>
<proteinExistence type="predicted"/>
<keyword evidence="1" id="KW-0812">Transmembrane</keyword>
<gene>
    <name evidence="3" type="ORF">BDD14_1760</name>
</gene>
<reference evidence="3 4" key="1">
    <citation type="submission" date="2019-02" db="EMBL/GenBank/DDBJ databases">
        <title>Genomic Encyclopedia of Archaeal and Bacterial Type Strains, Phase II (KMG-II): from individual species to whole genera.</title>
        <authorList>
            <person name="Goeker M."/>
        </authorList>
    </citation>
    <scope>NUCLEOTIDE SEQUENCE [LARGE SCALE GENOMIC DNA]</scope>
    <source>
        <strain evidence="3 4">DSM 18101</strain>
    </source>
</reference>
<feature type="transmembrane region" description="Helical" evidence="1">
    <location>
        <begin position="389"/>
        <end position="411"/>
    </location>
</feature>
<dbReference type="InterPro" id="IPR002035">
    <property type="entry name" value="VWF_A"/>
</dbReference>
<dbReference type="AlphaFoldDB" id="A0A4Q7YST5"/>
<evidence type="ECO:0000256" key="1">
    <source>
        <dbReference type="SAM" id="Phobius"/>
    </source>
</evidence>
<accession>A0A4Q7YST5</accession>
<dbReference type="RefSeq" id="WP_130418394.1">
    <property type="nucleotide sequence ID" value="NZ_SHKW01000001.1"/>
</dbReference>
<evidence type="ECO:0000259" key="2">
    <source>
        <dbReference type="PROSITE" id="PS50234"/>
    </source>
</evidence>
<dbReference type="SMART" id="SM00327">
    <property type="entry name" value="VWA"/>
    <property type="match status" value="1"/>
</dbReference>
<dbReference type="Gene3D" id="3.40.50.410">
    <property type="entry name" value="von Willebrand factor, type A domain"/>
    <property type="match status" value="1"/>
</dbReference>
<keyword evidence="1" id="KW-1133">Transmembrane helix</keyword>
<evidence type="ECO:0000313" key="4">
    <source>
        <dbReference type="Proteomes" id="UP000292958"/>
    </source>
</evidence>
<comment type="caution">
    <text evidence="3">The sequence shown here is derived from an EMBL/GenBank/DDBJ whole genome shotgun (WGS) entry which is preliminary data.</text>
</comment>
<dbReference type="SUPFAM" id="SSF53300">
    <property type="entry name" value="vWA-like"/>
    <property type="match status" value="1"/>
</dbReference>
<dbReference type="OrthoDB" id="103909at2"/>
<keyword evidence="4" id="KW-1185">Reference proteome</keyword>
<dbReference type="Proteomes" id="UP000292958">
    <property type="component" value="Unassembled WGS sequence"/>
</dbReference>
<keyword evidence="1" id="KW-0472">Membrane</keyword>
<dbReference type="PROSITE" id="PS50234">
    <property type="entry name" value="VWFA"/>
    <property type="match status" value="1"/>
</dbReference>
<feature type="domain" description="VWFA" evidence="2">
    <location>
        <begin position="106"/>
        <end position="310"/>
    </location>
</feature>
<dbReference type="EMBL" id="SHKW01000001">
    <property type="protein sequence ID" value="RZU40314.1"/>
    <property type="molecule type" value="Genomic_DNA"/>
</dbReference>
<sequence length="484" mass="52309">MTKSFRIAAFVFVSTGWLQTLAHGQTVSLDFLTKPTLIECEPEGAEPCFRMKFDFVDATGKPVNVQLPSAEQLASHVEVQIDGQAVKPFYAAATAGETDKARPPQTALLLFDVSGSMLKSDLDGQSRFDAAKGAAAEYLKNFSDGQDIVAIVPFDSHNVESTISAAHFVGTRAAAQAELDALPRPEVRNNTALYSAVRAAVEVLRQQHHPGGEPPRLLLLTDGANDVHPQSGDDQGLLAGSGGLAAATAAVQQSGVDVLPIGLGDRKSIDEIAMTRLGTRPPLITFDVNDLRKAFQLVPLSQSGSLTVAIQAPESLGSRTLLAGRIVHFRAKIILPDGSTQVENRQALWVAPPVATPSFEGEATEAEQRAFLADARMDRGSPLLFLRPFFVFVGFAALLAILWFGLPRLLWPERYDNRVARPVRPEYWPGAELPSRREAQPGFRRAPPGFEAAARGARAPMRNPGEHTIVQTVTEFDPNKTRLS</sequence>
<name>A0A4Q7YST5_9BACT</name>
<dbReference type="CDD" id="cd00198">
    <property type="entry name" value="vWFA"/>
    <property type="match status" value="1"/>
</dbReference>